<dbReference type="AlphaFoldDB" id="U9UFJ2"/>
<gene>
    <name evidence="1" type="ORF">GLOINDRAFT_171703</name>
</gene>
<protein>
    <submittedName>
        <fullName evidence="1">Uncharacterized protein</fullName>
    </submittedName>
</protein>
<evidence type="ECO:0000313" key="1">
    <source>
        <dbReference type="EMBL" id="ESA14371.1"/>
    </source>
</evidence>
<proteinExistence type="predicted"/>
<name>U9UFJ2_RHIID</name>
<organism evidence="1">
    <name type="scientific">Rhizophagus irregularis (strain DAOM 181602 / DAOM 197198 / MUCL 43194)</name>
    <name type="common">Arbuscular mycorrhizal fungus</name>
    <name type="synonym">Glomus intraradices</name>
    <dbReference type="NCBI Taxonomy" id="747089"/>
    <lineage>
        <taxon>Eukaryota</taxon>
        <taxon>Fungi</taxon>
        <taxon>Fungi incertae sedis</taxon>
        <taxon>Mucoromycota</taxon>
        <taxon>Glomeromycotina</taxon>
        <taxon>Glomeromycetes</taxon>
        <taxon>Glomerales</taxon>
        <taxon>Glomeraceae</taxon>
        <taxon>Rhizophagus</taxon>
    </lineage>
</organism>
<dbReference type="EMBL" id="KI282971">
    <property type="protein sequence ID" value="ESA14371.1"/>
    <property type="molecule type" value="Genomic_DNA"/>
</dbReference>
<dbReference type="HOGENOM" id="CLU_3033522_0_0_1"/>
<sequence>MMMMKMGRLMNASVRTILLRGGAVKCKAGVSLNFVCIVIFPLSMCVVCTNQKAIR</sequence>
<accession>U9UFJ2</accession>
<reference evidence="1" key="1">
    <citation type="submission" date="2013-07" db="EMBL/GenBank/DDBJ databases">
        <title>The genome of an arbuscular mycorrhizal fungus provides insights into the evolution of the oldest plant symbiosis.</title>
        <authorList>
            <consortium name="DOE Joint Genome Institute"/>
            <person name="Tisserant E."/>
            <person name="Malbreil M."/>
            <person name="Kuo A."/>
            <person name="Kohler A."/>
            <person name="Symeonidi A."/>
            <person name="Balestrini R."/>
            <person name="Charron P."/>
            <person name="Duensing N."/>
            <person name="Frei-dit-Frey N."/>
            <person name="Gianinazzi-Pearson V."/>
            <person name="Gilbert B."/>
            <person name="Handa Y."/>
            <person name="Hijri M."/>
            <person name="Kaul R."/>
            <person name="Kawaguchi M."/>
            <person name="Krajinski F."/>
            <person name="Lammers P."/>
            <person name="Lapierre D."/>
            <person name="Masclaux F.G."/>
            <person name="Murat C."/>
            <person name="Morin E."/>
            <person name="Ndikumana S."/>
            <person name="Pagni M."/>
            <person name="Petitpierre D."/>
            <person name="Requena N."/>
            <person name="Rosikiewicz P."/>
            <person name="Riley R."/>
            <person name="Saito K."/>
            <person name="San Clemente H."/>
            <person name="Shapiro H."/>
            <person name="van Tuinen D."/>
            <person name="Becard G."/>
            <person name="Bonfante P."/>
            <person name="Paszkowski U."/>
            <person name="Shachar-Hill Y."/>
            <person name="Young J.P."/>
            <person name="Sanders I.R."/>
            <person name="Henrissat B."/>
            <person name="Rensing S.A."/>
            <person name="Grigoriev I.V."/>
            <person name="Corradi N."/>
            <person name="Roux C."/>
            <person name="Martin F."/>
        </authorList>
    </citation>
    <scope>NUCLEOTIDE SEQUENCE</scope>
    <source>
        <strain evidence="1">DAOM 197198</strain>
    </source>
</reference>